<name>A0ABW7URR0_9ACTN</name>
<comment type="subcellular location">
    <subcellularLocation>
        <location evidence="1">Cell membrane</location>
        <topology evidence="1">Multi-pass membrane protein</topology>
    </subcellularLocation>
</comment>
<feature type="transmembrane region" description="Helical" evidence="7">
    <location>
        <begin position="499"/>
        <end position="519"/>
    </location>
</feature>
<evidence type="ECO:0000259" key="9">
    <source>
        <dbReference type="Pfam" id="PF13515"/>
    </source>
</evidence>
<accession>A0ABW7URR0</accession>
<dbReference type="PANTHER" id="PTHR30509">
    <property type="entry name" value="P-HYDROXYBENZOIC ACID EFFLUX PUMP SUBUNIT-RELATED"/>
    <property type="match status" value="1"/>
</dbReference>
<keyword evidence="11" id="KW-1185">Reference proteome</keyword>
<organism evidence="10 11">
    <name type="scientific">Streptomyces pathocidini</name>
    <dbReference type="NCBI Taxonomy" id="1650571"/>
    <lineage>
        <taxon>Bacteria</taxon>
        <taxon>Bacillati</taxon>
        <taxon>Actinomycetota</taxon>
        <taxon>Actinomycetes</taxon>
        <taxon>Kitasatosporales</taxon>
        <taxon>Streptomycetaceae</taxon>
        <taxon>Streptomyces</taxon>
    </lineage>
</organism>
<feature type="transmembrane region" description="Helical" evidence="7">
    <location>
        <begin position="21"/>
        <end position="43"/>
    </location>
</feature>
<feature type="transmembrane region" description="Helical" evidence="7">
    <location>
        <begin position="447"/>
        <end position="463"/>
    </location>
</feature>
<proteinExistence type="inferred from homology"/>
<dbReference type="RefSeq" id="WP_398718171.1">
    <property type="nucleotide sequence ID" value="NZ_JBIRWE010000003.1"/>
</dbReference>
<evidence type="ECO:0000256" key="6">
    <source>
        <dbReference type="ARBA" id="ARBA00043993"/>
    </source>
</evidence>
<comment type="caution">
    <text evidence="10">The sequence shown here is derived from an EMBL/GenBank/DDBJ whole genome shotgun (WGS) entry which is preliminary data.</text>
</comment>
<evidence type="ECO:0000256" key="1">
    <source>
        <dbReference type="ARBA" id="ARBA00004651"/>
    </source>
</evidence>
<keyword evidence="3 7" id="KW-0812">Transmembrane</keyword>
<keyword evidence="2" id="KW-1003">Cell membrane</keyword>
<dbReference type="Proteomes" id="UP001611548">
    <property type="component" value="Unassembled WGS sequence"/>
</dbReference>
<evidence type="ECO:0000256" key="4">
    <source>
        <dbReference type="ARBA" id="ARBA00022989"/>
    </source>
</evidence>
<dbReference type="InterPro" id="IPR032692">
    <property type="entry name" value="YccS_N"/>
</dbReference>
<evidence type="ECO:0000256" key="7">
    <source>
        <dbReference type="SAM" id="Phobius"/>
    </source>
</evidence>
<dbReference type="Pfam" id="PF12805">
    <property type="entry name" value="FUSC-like"/>
    <property type="match status" value="1"/>
</dbReference>
<evidence type="ECO:0000259" key="8">
    <source>
        <dbReference type="Pfam" id="PF12805"/>
    </source>
</evidence>
<dbReference type="InterPro" id="IPR049453">
    <property type="entry name" value="Memb_transporter_dom"/>
</dbReference>
<feature type="domain" description="Integral membrane protein YccS N-terminal" evidence="8">
    <location>
        <begin position="84"/>
        <end position="189"/>
    </location>
</feature>
<gene>
    <name evidence="10" type="ORF">ACH429_08695</name>
</gene>
<comment type="similarity">
    <text evidence="6">Belongs to the YccS/YhfK family.</text>
</comment>
<feature type="transmembrane region" description="Helical" evidence="7">
    <location>
        <begin position="98"/>
        <end position="117"/>
    </location>
</feature>
<evidence type="ECO:0000313" key="10">
    <source>
        <dbReference type="EMBL" id="MFI1964202.1"/>
    </source>
</evidence>
<dbReference type="Pfam" id="PF13515">
    <property type="entry name" value="FUSC_2"/>
    <property type="match status" value="1"/>
</dbReference>
<dbReference type="EMBL" id="JBIRWE010000003">
    <property type="protein sequence ID" value="MFI1964202.1"/>
    <property type="molecule type" value="Genomic_DNA"/>
</dbReference>
<feature type="transmembrane region" description="Helical" evidence="7">
    <location>
        <begin position="422"/>
        <end position="440"/>
    </location>
</feature>
<feature type="domain" description="Integral membrane bound transporter" evidence="9">
    <location>
        <begin position="388"/>
        <end position="511"/>
    </location>
</feature>
<evidence type="ECO:0000256" key="5">
    <source>
        <dbReference type="ARBA" id="ARBA00023136"/>
    </source>
</evidence>
<feature type="transmembrane region" description="Helical" evidence="7">
    <location>
        <begin position="469"/>
        <end position="487"/>
    </location>
</feature>
<keyword evidence="4 7" id="KW-1133">Transmembrane helix</keyword>
<feature type="transmembrane region" description="Helical" evidence="7">
    <location>
        <begin position="378"/>
        <end position="402"/>
    </location>
</feature>
<feature type="transmembrane region" description="Helical" evidence="7">
    <location>
        <begin position="73"/>
        <end position="92"/>
    </location>
</feature>
<feature type="transmembrane region" description="Helical" evidence="7">
    <location>
        <begin position="124"/>
        <end position="143"/>
    </location>
</feature>
<keyword evidence="5 7" id="KW-0472">Membrane</keyword>
<feature type="transmembrane region" description="Helical" evidence="7">
    <location>
        <begin position="149"/>
        <end position="168"/>
    </location>
</feature>
<evidence type="ECO:0000256" key="3">
    <source>
        <dbReference type="ARBA" id="ARBA00022692"/>
    </source>
</evidence>
<reference evidence="10 11" key="1">
    <citation type="submission" date="2024-10" db="EMBL/GenBank/DDBJ databases">
        <title>The Natural Products Discovery Center: Release of the First 8490 Sequenced Strains for Exploring Actinobacteria Biosynthetic Diversity.</title>
        <authorList>
            <person name="Kalkreuter E."/>
            <person name="Kautsar S.A."/>
            <person name="Yang D."/>
            <person name="Bader C.D."/>
            <person name="Teijaro C.N."/>
            <person name="Fluegel L."/>
            <person name="Davis C.M."/>
            <person name="Simpson J.R."/>
            <person name="Lauterbach L."/>
            <person name="Steele A.D."/>
            <person name="Gui C."/>
            <person name="Meng S."/>
            <person name="Li G."/>
            <person name="Viehrig K."/>
            <person name="Ye F."/>
            <person name="Su P."/>
            <person name="Kiefer A.F."/>
            <person name="Nichols A."/>
            <person name="Cepeda A.J."/>
            <person name="Yan W."/>
            <person name="Fan B."/>
            <person name="Jiang Y."/>
            <person name="Adhikari A."/>
            <person name="Zheng C.-J."/>
            <person name="Schuster L."/>
            <person name="Cowan T.M."/>
            <person name="Smanski M.J."/>
            <person name="Chevrette M.G."/>
            <person name="De Carvalho L.P.S."/>
            <person name="Shen B."/>
        </authorList>
    </citation>
    <scope>NUCLEOTIDE SEQUENCE [LARGE SCALE GENOMIC DNA]</scope>
    <source>
        <strain evidence="10 11">NPDC020327</strain>
    </source>
</reference>
<protein>
    <submittedName>
        <fullName evidence="10">FUSC family protein</fullName>
    </submittedName>
</protein>
<sequence length="724" mass="75555">MRLLRALRETARSGLTLERARLEPLVALRGALGVAVVVFLTLWLESPGFAASSAFGAFAAGMATFQHSWRPRAVLALVAGGGLALSTFLGYLAASHDALFVLLLAAWTFLAGLAWAVGPTSGVVASLTVGIMLVTVTIPTSVLGALSHAGVIAFGALVQAVLILLFPIRRWGAQRDALADAFAGVADYARRLRHDPAAPFDPEPLMTARSAAAVSPRQARRRPAELHGSRALAERIRPVLASLADPAVGAAAEGPERDRARELLAAAAAVLDAAAHSIRSGEPARVDPATVEALRAKEAGVPTGAAKRSAARLVALLGEALETAGDGSGAPAVSFATGNGAETGAAPLLRPSLRALVPVAARSVRRAFRWDSPVLRHALRVSAVTSLGYVLGTALHLGHSYWAPMCSVMVMRPDFHQTYARVVARFTGTVAGVVVATGVVQLVRPGAYFSAVLAVVFVGLMYLSMRTGYMLTQACVAAYVVFLLGMGGSEWQQTVPDRVLLTLLGGALAMVSYLAFPAWETPRLLDRLADWLAADLRYAAAVLGRYASPAGVLGAGLGSTAVGTSPSQAAPEDVREALLADRGARAAWEQALARAKLEPVRHPGLTRTAADDANDAVAALGRSAMVLEAHLPGPDARPLPAADRFAAALLAAADRAATDIREGRAPHWEEPEAALDAWPPATGPHEHFVRRGAEQILEALEDITETVATFPLDPEAEGEANSPS</sequence>
<feature type="transmembrane region" description="Helical" evidence="7">
    <location>
        <begin position="49"/>
        <end position="66"/>
    </location>
</feature>
<evidence type="ECO:0000313" key="11">
    <source>
        <dbReference type="Proteomes" id="UP001611548"/>
    </source>
</evidence>
<dbReference type="PANTHER" id="PTHR30509:SF9">
    <property type="entry name" value="MULTIDRUG RESISTANCE PROTEIN MDTO"/>
    <property type="match status" value="1"/>
</dbReference>
<evidence type="ECO:0000256" key="2">
    <source>
        <dbReference type="ARBA" id="ARBA00022475"/>
    </source>
</evidence>